<evidence type="ECO:0000313" key="3">
    <source>
        <dbReference type="Proteomes" id="UP001479606"/>
    </source>
</evidence>
<name>A0ABU9M0J6_9BACT</name>
<dbReference type="InterPro" id="IPR026444">
    <property type="entry name" value="Secre_tail"/>
</dbReference>
<dbReference type="InterPro" id="IPR044023">
    <property type="entry name" value="Ig_7"/>
</dbReference>
<dbReference type="RefSeq" id="WP_342300855.1">
    <property type="nucleotide sequence ID" value="NZ_JBCEVZ010000073.1"/>
</dbReference>
<proteinExistence type="predicted"/>
<accession>A0ABU9M0J6</accession>
<feature type="domain" description="Ig-like" evidence="1">
    <location>
        <begin position="76"/>
        <end position="153"/>
    </location>
</feature>
<organism evidence="2 3">
    <name type="scientific">Hymenobacter segetis</name>
    <dbReference type="NCBI Taxonomy" id="2025509"/>
    <lineage>
        <taxon>Bacteria</taxon>
        <taxon>Pseudomonadati</taxon>
        <taxon>Bacteroidota</taxon>
        <taxon>Cytophagia</taxon>
        <taxon>Cytophagales</taxon>
        <taxon>Hymenobacteraceae</taxon>
        <taxon>Hymenobacter</taxon>
    </lineage>
</organism>
<sequence length="1813" mass="181528">VTQTFTTTVSTNAGNPGGTPLASGASVNITLPGTLDMTLPGTYSFAVSATASGDQNTGNDNLAAQTRTVQPLAPGTASVTPATSCGPTTATLTATGATGGTLTWYSSADGYTAAIGTGSPFVTPSLTATTSFQAKSVCGPSSSAFSNTVTVTVTNPTITATNTPVSRCGAGSVTLTATASSGATAQYYTAATGGTAFATGPSATVSVTGTTTYYVGAKDNGSATNVAGLASNVGNGTSAGTTVADYALGFNVTTAGTLVSVDVYPTVAGTSSIQLYTVAGGNPGAGTAVSGAVVSRAFTAAEVGTKVTVPLGFALAAGGYKLSNPANAAGFVRYAAGNYTGSYPLTSGPISVTHSYSSAGTSSTSNTSYNNFFNLTFATSCEPTARTPIQVNVTTPPAVTPAAPASTVCANSSTTITFGGYPTYSVTPTATATVSGSDITFTPAATTTYTVTGTDGTCSNTTTVTLTVTPLAAGSASANPGSYCNSPGGSPTLTLTGTTGATSGFVWQSASSAGGPFADLAGSANQASFVAPAITATTYYQAVATCGSNTATSNLVTVAVSNPVVTTTNSPVTRCGPGTVTLTATPNAGSTIYWYDTNTSTTILATSNSYSPNVTASRQYFAAAGTPNAGSESVGRAAPTASAGTTTSNGLVFTAASAFILKSVNIYPNGAAGSVTIQVQNSAGTLIPGLTGTYSYPAGTGATAYTVNLNYNVPAGTGLRLVTSGTFTSLVRETSSGGFPYTSPSGNVSITAGTTATTYFYFYNWQVTGPCQSARMAVDVNVTTPPTLSYTGTPSYCAGGSTVLTFVPGTYTNLSILPATNATVSGSTITFSGAAVGTTAYTVSANDGNSTTGCSATLPVSITVNPTPNAPTLAPSTPAAYCAGGSTVVAASTNAVTLTGQTILSTADFDSGANGFTTTNTGLPITGFKRVAAPFTGTRAGNPTSYNGPSNSGTGSFFIADSDDGGIGSNTNTTLVSPAFSTLAYTAATLSVQQYYNSFSNDTFAGIEYSTDGTTWTAFATYTGSDVGTSSGASPATTVALPAAALNQASVQIRFRYAGVYGLYWAIDNVGVSGTRTDQPTYTVVGNPATASVAGSNITFNPTTTTTYNVTASYPSSGCTSPATPITITVNPLPTFSTTQTNVACFGGTGSITVTAAGGTAPYSYSIDNGTSYTASATNPYTFTGLAAGTYQVLVKGQFCTASAAQSVTITAPASATAVTATKTDETAAGANDGTVTATGNGGTSPYQYSLDGTTFLPAVATAGAYTFTGVLAGSYTVTVRDANACTANTTVSVGTAAACTTTTYTGAASGDGSNWFNPANWTACVPSRTVDALIPAGLANYPNLSTTAAAEVRSLTLDNGTRLAQSAGLLSVYGNLTNNTPAANATLTGGAVAFVGSVAQNLDGSQPLSFFQLTVNKADTLHVNTNQTVANALVLTSGILKTYVLANSHKISLTGSATITETSTSFVLGDVEVPAADLSTDNSTSSFAGLGLTLTTHALKADNVTPATLPGLTTVMRSTGTPLYGVTPAGGPRSRSIRRRFTITPVNDTNLNVDMVFGYNNSVFELNSISESNLRLFSAPTVAGPFAYAGGTPNTSAHTVSKAGLDHLSVWTLGDAQAPLPVELSSFTAERQGTNAALAWTTASEKNNRGFEVQVSTDGRSFREMGFVAGAGSSTAPRAYAFLDQEASKAGLRYYRLRQLDLDGTATFSPVRTVTFGTSEATALRLTAAPNPFRQSLTLTVDVPLGTAAAPAQLTLTDAAGRTLLKQGTATLQAGTNKVELPEELASLASGVYFVHLALPGQPAQHLKVVKE</sequence>
<dbReference type="Pfam" id="PF19081">
    <property type="entry name" value="Ig_7"/>
    <property type="match status" value="3"/>
</dbReference>
<dbReference type="NCBIfam" id="TIGR04183">
    <property type="entry name" value="Por_Secre_tail"/>
    <property type="match status" value="1"/>
</dbReference>
<reference evidence="2 3" key="1">
    <citation type="journal article" date="2018" name="Arch. Microbiol.">
        <title>Hymenobacter segetis sp. nov., isolated from soil.</title>
        <authorList>
            <person name="Ten L.N."/>
            <person name="Lim S.J."/>
            <person name="Kim B.O."/>
            <person name="Kang I.K."/>
            <person name="Jung H.Y."/>
        </authorList>
    </citation>
    <scope>NUCLEOTIDE SEQUENCE [LARGE SCALE GENOMIC DNA]</scope>
    <source>
        <strain evidence="2 3">S7-3-11</strain>
    </source>
</reference>
<feature type="domain" description="Ig-like" evidence="1">
    <location>
        <begin position="563"/>
        <end position="628"/>
    </location>
</feature>
<protein>
    <submittedName>
        <fullName evidence="2">T9SS type A sorting domain-containing protein</fullName>
    </submittedName>
</protein>
<dbReference type="EMBL" id="JBCEVZ010000073">
    <property type="protein sequence ID" value="MEL5996435.1"/>
    <property type="molecule type" value="Genomic_DNA"/>
</dbReference>
<evidence type="ECO:0000259" key="1">
    <source>
        <dbReference type="Pfam" id="PF19081"/>
    </source>
</evidence>
<feature type="domain" description="Ig-like" evidence="1">
    <location>
        <begin position="156"/>
        <end position="221"/>
    </location>
</feature>
<dbReference type="Proteomes" id="UP001479606">
    <property type="component" value="Unassembled WGS sequence"/>
</dbReference>
<keyword evidence="3" id="KW-1185">Reference proteome</keyword>
<feature type="non-terminal residue" evidence="2">
    <location>
        <position position="1"/>
    </location>
</feature>
<evidence type="ECO:0000313" key="2">
    <source>
        <dbReference type="EMBL" id="MEL5996435.1"/>
    </source>
</evidence>
<gene>
    <name evidence="2" type="ORF">AAFH49_19630</name>
</gene>
<comment type="caution">
    <text evidence="2">The sequence shown here is derived from an EMBL/GenBank/DDBJ whole genome shotgun (WGS) entry which is preliminary data.</text>
</comment>